<dbReference type="InterPro" id="IPR009057">
    <property type="entry name" value="Homeodomain-like_sf"/>
</dbReference>
<protein>
    <submittedName>
        <fullName evidence="4">TetR family transcriptional regulator</fullName>
    </submittedName>
</protein>
<accession>A0A3M2IMP5</accession>
<dbReference type="OrthoDB" id="71867at2"/>
<evidence type="ECO:0000259" key="3">
    <source>
        <dbReference type="PROSITE" id="PS50977"/>
    </source>
</evidence>
<keyword evidence="5" id="KW-1185">Reference proteome</keyword>
<dbReference type="AlphaFoldDB" id="A0A3M2IMP5"/>
<evidence type="ECO:0000313" key="4">
    <source>
        <dbReference type="EMBL" id="RMI03327.1"/>
    </source>
</evidence>
<name>A0A3M2IMP5_9CELL</name>
<keyword evidence="1 2" id="KW-0238">DNA-binding</keyword>
<dbReference type="EMBL" id="RFFI01000197">
    <property type="protein sequence ID" value="RMI03327.1"/>
    <property type="molecule type" value="Genomic_DNA"/>
</dbReference>
<sequence>MAHVGLTPARVVAEAAALADELGSSDALTLTAVARRLGVQTASLYAHVRDREALLDGLTALALAEVGARIATGVAGRSGRAALAGYADAFRDYARAHPG</sequence>
<dbReference type="RefSeq" id="WP_122151299.1">
    <property type="nucleotide sequence ID" value="NZ_RFFI01000197.1"/>
</dbReference>
<comment type="caution">
    <text evidence="4">The sequence shown here is derived from an EMBL/GenBank/DDBJ whole genome shotgun (WGS) entry which is preliminary data.</text>
</comment>
<dbReference type="Gene3D" id="1.10.357.10">
    <property type="entry name" value="Tetracycline Repressor, domain 2"/>
    <property type="match status" value="1"/>
</dbReference>
<reference evidence="4 5" key="1">
    <citation type="submission" date="2018-10" db="EMBL/GenBank/DDBJ databases">
        <title>Isolation, diversity and antifungal activity of actinobacteria from wheat.</title>
        <authorList>
            <person name="Han C."/>
        </authorList>
    </citation>
    <scope>NUCLEOTIDE SEQUENCE [LARGE SCALE GENOMIC DNA]</scope>
    <source>
        <strain evidence="4 5">NEAU-YY56</strain>
    </source>
</reference>
<dbReference type="Proteomes" id="UP000269289">
    <property type="component" value="Unassembled WGS sequence"/>
</dbReference>
<feature type="domain" description="HTH tetR-type" evidence="3">
    <location>
        <begin position="5"/>
        <end position="66"/>
    </location>
</feature>
<evidence type="ECO:0000256" key="2">
    <source>
        <dbReference type="PROSITE-ProRule" id="PRU00335"/>
    </source>
</evidence>
<evidence type="ECO:0000256" key="1">
    <source>
        <dbReference type="ARBA" id="ARBA00023125"/>
    </source>
</evidence>
<dbReference type="GO" id="GO:0003677">
    <property type="term" value="F:DNA binding"/>
    <property type="evidence" value="ECO:0007669"/>
    <property type="project" value="UniProtKB-UniRule"/>
</dbReference>
<feature type="non-terminal residue" evidence="4">
    <location>
        <position position="99"/>
    </location>
</feature>
<proteinExistence type="predicted"/>
<evidence type="ECO:0000313" key="5">
    <source>
        <dbReference type="Proteomes" id="UP000269289"/>
    </source>
</evidence>
<organism evidence="4 5">
    <name type="scientific">Cellulomonas triticagri</name>
    <dbReference type="NCBI Taxonomy" id="2483352"/>
    <lineage>
        <taxon>Bacteria</taxon>
        <taxon>Bacillati</taxon>
        <taxon>Actinomycetota</taxon>
        <taxon>Actinomycetes</taxon>
        <taxon>Micrococcales</taxon>
        <taxon>Cellulomonadaceae</taxon>
        <taxon>Cellulomonas</taxon>
    </lineage>
</organism>
<dbReference type="SUPFAM" id="SSF46689">
    <property type="entry name" value="Homeodomain-like"/>
    <property type="match status" value="1"/>
</dbReference>
<feature type="DNA-binding region" description="H-T-H motif" evidence="2">
    <location>
        <begin position="29"/>
        <end position="48"/>
    </location>
</feature>
<dbReference type="PROSITE" id="PS50977">
    <property type="entry name" value="HTH_TETR_2"/>
    <property type="match status" value="1"/>
</dbReference>
<dbReference type="InterPro" id="IPR001647">
    <property type="entry name" value="HTH_TetR"/>
</dbReference>
<gene>
    <name evidence="4" type="ORF">EBM89_19805</name>
</gene>